<dbReference type="EMBL" id="ASWA01000004">
    <property type="protein sequence ID" value="EOT64704.1"/>
    <property type="molecule type" value="Genomic_DNA"/>
</dbReference>
<dbReference type="SUPFAM" id="SSF52266">
    <property type="entry name" value="SGNH hydrolase"/>
    <property type="match status" value="1"/>
</dbReference>
<dbReference type="EMBL" id="AJAK01000011">
    <property type="protein sequence ID" value="EOH78871.1"/>
    <property type="molecule type" value="Genomic_DNA"/>
</dbReference>
<evidence type="ECO:0000313" key="3">
    <source>
        <dbReference type="EMBL" id="EOT64704.1"/>
    </source>
</evidence>
<comment type="caution">
    <text evidence="2">The sequence shown here is derived from an EMBL/GenBank/DDBJ whole genome shotgun (WGS) entry which is preliminary data.</text>
</comment>
<dbReference type="STRING" id="71451.RV07_GL002367"/>
<organism evidence="2 4">
    <name type="scientific">Enterococcus malodoratus ATCC 43197</name>
    <dbReference type="NCBI Taxonomy" id="1158601"/>
    <lineage>
        <taxon>Bacteria</taxon>
        <taxon>Bacillati</taxon>
        <taxon>Bacillota</taxon>
        <taxon>Bacilli</taxon>
        <taxon>Lactobacillales</taxon>
        <taxon>Enterococcaceae</taxon>
        <taxon>Enterococcus</taxon>
    </lineage>
</organism>
<sequence length="331" mass="37229">MSWTTIWSHAQRGIARYSSSKGTVQLTMRRIDSVEKIRLVFANEYGNQTQQIQNLTIKTNENQQTISDFSIVSSEIFKTPSISIDPTAKKWHISFQVSSIESGFSYNDADFFPEARTLDFCSGLIAIEAEVAGECVIALGDSLTEGATWTAPLQRTLRKQKIYLVNQGINGSCLLKASSDVSTNESRNFFYGFDSLKRLEFCLTSHSNVSKVILFLGVNDLINGGLTLESFQKMIQKLIELCKRHDITYQLCTLTPCLGYPGMNQVKEALRKEINHWLTENYDELWDFSAIVEEEAGRLNPSFDSEDHLHFNAAGGMAIARRISSDFVKGE</sequence>
<evidence type="ECO:0000313" key="5">
    <source>
        <dbReference type="Proteomes" id="UP000014148"/>
    </source>
</evidence>
<dbReference type="RefSeq" id="WP_010740362.1">
    <property type="nucleotide sequence ID" value="NZ_KB946250.1"/>
</dbReference>
<keyword evidence="5" id="KW-1185">Reference proteome</keyword>
<dbReference type="Proteomes" id="UP000013783">
    <property type="component" value="Unassembled WGS sequence"/>
</dbReference>
<protein>
    <recommendedName>
        <fullName evidence="1">SGNH hydrolase-type esterase domain-containing protein</fullName>
    </recommendedName>
</protein>
<dbReference type="PANTHER" id="PTHR43784:SF2">
    <property type="entry name" value="GDSL-LIKE LIPASE_ACYLHYDROLASE, PUTATIVE (AFU_ORTHOLOGUE AFUA_2G00820)-RELATED"/>
    <property type="match status" value="1"/>
</dbReference>
<accession>R2RE34</accession>
<dbReference type="InterPro" id="IPR053140">
    <property type="entry name" value="GDSL_Rv0518-like"/>
</dbReference>
<gene>
    <name evidence="3" type="ORF">I585_03905</name>
    <name evidence="2" type="ORF">UAI_01516</name>
</gene>
<dbReference type="OrthoDB" id="1828825at2"/>
<evidence type="ECO:0000313" key="2">
    <source>
        <dbReference type="EMBL" id="EOH78871.1"/>
    </source>
</evidence>
<dbReference type="AlphaFoldDB" id="R2RE34"/>
<dbReference type="InterPro" id="IPR013830">
    <property type="entry name" value="SGNH_hydro"/>
</dbReference>
<dbReference type="Pfam" id="PF13472">
    <property type="entry name" value="Lipase_GDSL_2"/>
    <property type="match status" value="1"/>
</dbReference>
<reference evidence="3 5" key="2">
    <citation type="submission" date="2013-03" db="EMBL/GenBank/DDBJ databases">
        <title>The Genome Sequence of Enterococcus malodoratus ATCC_43197 (PacBio/Illumina hybrid assembly).</title>
        <authorList>
            <consortium name="The Broad Institute Genomics Platform"/>
            <consortium name="The Broad Institute Genome Sequencing Center for Infectious Disease"/>
            <person name="Earl A."/>
            <person name="Russ C."/>
            <person name="Gilmore M."/>
            <person name="Surin D."/>
            <person name="Walker B."/>
            <person name="Young S."/>
            <person name="Zeng Q."/>
            <person name="Gargeya S."/>
            <person name="Fitzgerald M."/>
            <person name="Haas B."/>
            <person name="Abouelleil A."/>
            <person name="Allen A.W."/>
            <person name="Alvarado L."/>
            <person name="Arachchi H.M."/>
            <person name="Berlin A.M."/>
            <person name="Chapman S.B."/>
            <person name="Gainer-Dewar J."/>
            <person name="Goldberg J."/>
            <person name="Griggs A."/>
            <person name="Gujja S."/>
            <person name="Hansen M."/>
            <person name="Howarth C."/>
            <person name="Imamovic A."/>
            <person name="Ireland A."/>
            <person name="Larimer J."/>
            <person name="McCowan C."/>
            <person name="Murphy C."/>
            <person name="Pearson M."/>
            <person name="Poon T.W."/>
            <person name="Priest M."/>
            <person name="Roberts A."/>
            <person name="Saif S."/>
            <person name="Shea T."/>
            <person name="Sisk P."/>
            <person name="Sykes S."/>
            <person name="Wortman J."/>
            <person name="Nusbaum C."/>
            <person name="Birren B."/>
        </authorList>
    </citation>
    <scope>NUCLEOTIDE SEQUENCE [LARGE SCALE GENOMIC DNA]</scope>
    <source>
        <strain evidence="3 5">ATCC 43197</strain>
    </source>
</reference>
<evidence type="ECO:0000259" key="1">
    <source>
        <dbReference type="Pfam" id="PF13472"/>
    </source>
</evidence>
<dbReference type="PATRIC" id="fig|1158601.3.peg.1485"/>
<evidence type="ECO:0000313" key="4">
    <source>
        <dbReference type="Proteomes" id="UP000013783"/>
    </source>
</evidence>
<reference evidence="2 4" key="1">
    <citation type="submission" date="2013-02" db="EMBL/GenBank/DDBJ databases">
        <title>The Genome Sequence of Enterococcus malodoratus ATCC_43197.</title>
        <authorList>
            <consortium name="The Broad Institute Genome Sequencing Platform"/>
            <consortium name="The Broad Institute Genome Sequencing Center for Infectious Disease"/>
            <person name="Earl A.M."/>
            <person name="Gilmore M.S."/>
            <person name="Lebreton F."/>
            <person name="Walker B."/>
            <person name="Young S.K."/>
            <person name="Zeng Q."/>
            <person name="Gargeya S."/>
            <person name="Fitzgerald M."/>
            <person name="Haas B."/>
            <person name="Abouelleil A."/>
            <person name="Alvarado L."/>
            <person name="Arachchi H.M."/>
            <person name="Berlin A.M."/>
            <person name="Chapman S.B."/>
            <person name="Dewar J."/>
            <person name="Goldberg J."/>
            <person name="Griggs A."/>
            <person name="Gujja S."/>
            <person name="Hansen M."/>
            <person name="Howarth C."/>
            <person name="Imamovic A."/>
            <person name="Larimer J."/>
            <person name="McCowan C."/>
            <person name="Murphy C."/>
            <person name="Neiman D."/>
            <person name="Pearson M."/>
            <person name="Priest M."/>
            <person name="Roberts A."/>
            <person name="Saif S."/>
            <person name="Shea T."/>
            <person name="Sisk P."/>
            <person name="Sykes S."/>
            <person name="Wortman J."/>
            <person name="Nusbaum C."/>
            <person name="Birren B."/>
        </authorList>
    </citation>
    <scope>NUCLEOTIDE SEQUENCE [LARGE SCALE GENOMIC DNA]</scope>
    <source>
        <strain evidence="2 4">ATCC 43197</strain>
    </source>
</reference>
<proteinExistence type="predicted"/>
<name>R2RE34_9ENTE</name>
<dbReference type="Proteomes" id="UP000014148">
    <property type="component" value="Unassembled WGS sequence"/>
</dbReference>
<dbReference type="InterPro" id="IPR036514">
    <property type="entry name" value="SGNH_hydro_sf"/>
</dbReference>
<feature type="domain" description="SGNH hydrolase-type esterase" evidence="1">
    <location>
        <begin position="138"/>
        <end position="315"/>
    </location>
</feature>
<dbReference type="Gene3D" id="3.40.50.1110">
    <property type="entry name" value="SGNH hydrolase"/>
    <property type="match status" value="1"/>
</dbReference>
<dbReference type="eggNOG" id="COG2755">
    <property type="taxonomic scope" value="Bacteria"/>
</dbReference>
<dbReference type="PANTHER" id="PTHR43784">
    <property type="entry name" value="GDSL-LIKE LIPASE/ACYLHYDROLASE, PUTATIVE (AFU_ORTHOLOGUE AFUA_2G00820)-RELATED"/>
    <property type="match status" value="1"/>
</dbReference>